<evidence type="ECO:0000313" key="5">
    <source>
        <dbReference type="Ensembl" id="ENSSGRP00000078188.1"/>
    </source>
</evidence>
<dbReference type="InterPro" id="IPR035983">
    <property type="entry name" value="Hect_E3_ubiquitin_ligase"/>
</dbReference>
<keyword evidence="1" id="KW-0808">Transferase</keyword>
<dbReference type="Proteomes" id="UP000472262">
    <property type="component" value="Unassembled WGS sequence"/>
</dbReference>
<evidence type="ECO:0000259" key="4">
    <source>
        <dbReference type="PROSITE" id="PS50237"/>
    </source>
</evidence>
<keyword evidence="6" id="KW-1185">Reference proteome</keyword>
<sequence length="587" mass="65648">MFSMSAFEINVRVLLNVLVTQKSVFVQITRQLMEHYPKLVKLTGGWLLYKALGGSDQRKLMIVPLEADGYNAQYLKSSSGGGKITMFIVPLQEELDIMPLPSDALEFQKMPKATCQNCSLSMPLQILAMHVKSCSTIELSTEDDTTSSGRVMTFLGKLTRSLCAACPLCLNFPMDYLKVYAVKGNLTLKLQLHFPDKIDLAYFSSHHEHVLKSISAAVITEGHRFDITVPRQNMLERGLLQWQRQKKSSPINKLKVAFIGEAGVDTGALSKEFLTEMIGGIEGRFFFFEGGAPKYYLSDLDKGHFKTIGEIMAVSLAQGGPAPNFLAYWCYKVLSNGSLEFAHLEKNDLGDGHYRDLILAEDILNCGYLSVVSIEKKDEMTRAIILHATLKLIPMLQEIRKGLQLYGLGGLMEKHPEICQPLFVPETETAVVDADFVISICQAEFSEMGSNREQVEVAMMNYDRTSGVGTLPMSPKTFLQWVTGQGHIPILSQEKTHFKIRVQFNHNCDAEYNEHRLLSNCGSNTIMLPTGKKHKQAIFFKTMEGIVICASHRCPHITPEPFYSVTGRMITMCVILKNINGAKYKIA</sequence>
<proteinExistence type="predicted"/>
<dbReference type="GO" id="GO:0004842">
    <property type="term" value="F:ubiquitin-protein transferase activity"/>
    <property type="evidence" value="ECO:0007669"/>
    <property type="project" value="InterPro"/>
</dbReference>
<protein>
    <recommendedName>
        <fullName evidence="4">HECT domain-containing protein</fullName>
    </recommendedName>
</protein>
<accession>A0A672QQ92</accession>
<dbReference type="PROSITE" id="PS50237">
    <property type="entry name" value="HECT"/>
    <property type="match status" value="1"/>
</dbReference>
<dbReference type="InParanoid" id="A0A672QQ92"/>
<dbReference type="SUPFAM" id="SSF56204">
    <property type="entry name" value="Hect, E3 ligase catalytic domain"/>
    <property type="match status" value="1"/>
</dbReference>
<dbReference type="InterPro" id="IPR000569">
    <property type="entry name" value="HECT_dom"/>
</dbReference>
<evidence type="ECO:0000256" key="2">
    <source>
        <dbReference type="ARBA" id="ARBA00022786"/>
    </source>
</evidence>
<name>A0A672QQ92_SINGR</name>
<feature type="domain" description="HECT" evidence="4">
    <location>
        <begin position="246"/>
        <end position="277"/>
    </location>
</feature>
<evidence type="ECO:0000313" key="6">
    <source>
        <dbReference type="Proteomes" id="UP000472262"/>
    </source>
</evidence>
<reference evidence="5" key="1">
    <citation type="submission" date="2025-08" db="UniProtKB">
        <authorList>
            <consortium name="Ensembl"/>
        </authorList>
    </citation>
    <scope>IDENTIFICATION</scope>
</reference>
<dbReference type="Ensembl" id="ENSSGRT00000083248.1">
    <property type="protein sequence ID" value="ENSSGRP00000078188.1"/>
    <property type="gene ID" value="ENSSGRG00000039605.1"/>
</dbReference>
<evidence type="ECO:0000256" key="3">
    <source>
        <dbReference type="PROSITE-ProRule" id="PRU00104"/>
    </source>
</evidence>
<organism evidence="5 6">
    <name type="scientific">Sinocyclocheilus grahami</name>
    <name type="common">Dianchi golden-line fish</name>
    <name type="synonym">Barbus grahami</name>
    <dbReference type="NCBI Taxonomy" id="75366"/>
    <lineage>
        <taxon>Eukaryota</taxon>
        <taxon>Metazoa</taxon>
        <taxon>Chordata</taxon>
        <taxon>Craniata</taxon>
        <taxon>Vertebrata</taxon>
        <taxon>Euteleostomi</taxon>
        <taxon>Actinopterygii</taxon>
        <taxon>Neopterygii</taxon>
        <taxon>Teleostei</taxon>
        <taxon>Ostariophysi</taxon>
        <taxon>Cypriniformes</taxon>
        <taxon>Cyprinidae</taxon>
        <taxon>Cyprininae</taxon>
        <taxon>Sinocyclocheilus</taxon>
    </lineage>
</organism>
<dbReference type="Gene3D" id="3.90.1750.10">
    <property type="entry name" value="Hect, E3 ligase catalytic domains"/>
    <property type="match status" value="1"/>
</dbReference>
<comment type="caution">
    <text evidence="3">Lacks conserved residue(s) required for the propagation of feature annotation.</text>
</comment>
<dbReference type="OMA" id="CEAQFSE"/>
<reference evidence="5" key="2">
    <citation type="submission" date="2025-09" db="UniProtKB">
        <authorList>
            <consortium name="Ensembl"/>
        </authorList>
    </citation>
    <scope>IDENTIFICATION</scope>
</reference>
<evidence type="ECO:0000256" key="1">
    <source>
        <dbReference type="ARBA" id="ARBA00022679"/>
    </source>
</evidence>
<dbReference type="AlphaFoldDB" id="A0A672QQ92"/>
<keyword evidence="2 3" id="KW-0833">Ubl conjugation pathway</keyword>